<dbReference type="AlphaFoldDB" id="A0A438GXR0"/>
<feature type="domain" description="Reverse transcriptase Ty1/copia-type" evidence="2">
    <location>
        <begin position="291"/>
        <end position="351"/>
    </location>
</feature>
<dbReference type="Proteomes" id="UP000288805">
    <property type="component" value="Unassembled WGS sequence"/>
</dbReference>
<feature type="domain" description="Reverse transcriptase Ty1/copia-type" evidence="2">
    <location>
        <begin position="143"/>
        <end position="278"/>
    </location>
</feature>
<proteinExistence type="predicted"/>
<dbReference type="CDD" id="cd09272">
    <property type="entry name" value="RNase_HI_RT_Ty1"/>
    <property type="match status" value="1"/>
</dbReference>
<comment type="caution">
    <text evidence="3">The sequence shown here is derived from an EMBL/GenBank/DDBJ whole genome shotgun (WGS) entry which is preliminary data.</text>
</comment>
<sequence>MMEDSPCEYFEPLDLPHVSTHGDEEPESPNFTTEPMSSPIPASVNRNFPQFPKVYSRENVIPEQKHVQESNSDPGNEITIRSNKPLHTQPGETSTDSTDNLDLDLPLLSEKAPENAQTDHSIHYHTMEWKDAMREEMSALEKNKTWEIVERPKGKNIVDCKWIFTLKYKADGSLERHKARLVAKGYTQTYGVDYQETFTPVAKMNTVRILLSLAAHYNCQLLQYDVKNVFLHGDLDEEIYMNIPSGFEGNTGNKVYKLKKVIYRLKQSPRAWVWEICKSHERVWVQNKAKHEVKQRLPTEFEIKELGKLKYFLGIEVAYSTQGIFISQQKYVTDLLAEARKIGCKPISTPMDPNHKLGEAKEEPVMDKRMYQRLVGRLIYLAHTRPDIAYLVSVISQFMHDQREPYLQAAYRVVHYLKGNPGKGILFKKNNTLALEAYIDADYASSLVDQRSTTGYCTFLGGNLVTWRSKKQNVVTRSSAESEFRAITQGLFELLLLKIILDDLRIKWDGPMKLYCDNKSLSILLITLYNTIGQNILRLIDISSKKNWRKE</sequence>
<evidence type="ECO:0000256" key="1">
    <source>
        <dbReference type="SAM" id="MobiDB-lite"/>
    </source>
</evidence>
<gene>
    <name evidence="3" type="primary">RE1_2095</name>
    <name evidence="3" type="ORF">CK203_036869</name>
</gene>
<dbReference type="InterPro" id="IPR043502">
    <property type="entry name" value="DNA/RNA_pol_sf"/>
</dbReference>
<organism evidence="3 4">
    <name type="scientific">Vitis vinifera</name>
    <name type="common">Grape</name>
    <dbReference type="NCBI Taxonomy" id="29760"/>
    <lineage>
        <taxon>Eukaryota</taxon>
        <taxon>Viridiplantae</taxon>
        <taxon>Streptophyta</taxon>
        <taxon>Embryophyta</taxon>
        <taxon>Tracheophyta</taxon>
        <taxon>Spermatophyta</taxon>
        <taxon>Magnoliopsida</taxon>
        <taxon>eudicotyledons</taxon>
        <taxon>Gunneridae</taxon>
        <taxon>Pentapetalae</taxon>
        <taxon>rosids</taxon>
        <taxon>Vitales</taxon>
        <taxon>Vitaceae</taxon>
        <taxon>Viteae</taxon>
        <taxon>Vitis</taxon>
    </lineage>
</organism>
<reference evidence="3 4" key="1">
    <citation type="journal article" date="2018" name="PLoS Genet.">
        <title>Population sequencing reveals clonal diversity and ancestral inbreeding in the grapevine cultivar Chardonnay.</title>
        <authorList>
            <person name="Roach M.J."/>
            <person name="Johnson D.L."/>
            <person name="Bohlmann J."/>
            <person name="van Vuuren H.J."/>
            <person name="Jones S.J."/>
            <person name="Pretorius I.S."/>
            <person name="Schmidt S.A."/>
            <person name="Borneman A.R."/>
        </authorList>
    </citation>
    <scope>NUCLEOTIDE SEQUENCE [LARGE SCALE GENOMIC DNA]</scope>
    <source>
        <strain evidence="4">cv. Chardonnay</strain>
        <tissue evidence="3">Leaf</tissue>
    </source>
</reference>
<feature type="compositionally biased region" description="Polar residues" evidence="1">
    <location>
        <begin position="69"/>
        <end position="92"/>
    </location>
</feature>
<feature type="region of interest" description="Disordered" evidence="1">
    <location>
        <begin position="63"/>
        <end position="101"/>
    </location>
</feature>
<dbReference type="InterPro" id="IPR013103">
    <property type="entry name" value="RVT_2"/>
</dbReference>
<accession>A0A438GXR0</accession>
<dbReference type="EMBL" id="QGNW01000319">
    <property type="protein sequence ID" value="RVW76989.1"/>
    <property type="molecule type" value="Genomic_DNA"/>
</dbReference>
<evidence type="ECO:0000313" key="4">
    <source>
        <dbReference type="Proteomes" id="UP000288805"/>
    </source>
</evidence>
<name>A0A438GXR0_VITVI</name>
<dbReference type="SUPFAM" id="SSF56672">
    <property type="entry name" value="DNA/RNA polymerases"/>
    <property type="match status" value="1"/>
</dbReference>
<dbReference type="PANTHER" id="PTHR11439:SF470">
    <property type="entry name" value="CYSTEINE-RICH RLK (RECEPTOR-LIKE PROTEIN KINASE) 8"/>
    <property type="match status" value="1"/>
</dbReference>
<evidence type="ECO:0000313" key="3">
    <source>
        <dbReference type="EMBL" id="RVW76989.1"/>
    </source>
</evidence>
<protein>
    <submittedName>
        <fullName evidence="3">Retrovirus-related Pol polyprotein from transposon RE1</fullName>
    </submittedName>
</protein>
<evidence type="ECO:0000259" key="2">
    <source>
        <dbReference type="Pfam" id="PF07727"/>
    </source>
</evidence>
<feature type="region of interest" description="Disordered" evidence="1">
    <location>
        <begin position="1"/>
        <end position="49"/>
    </location>
</feature>
<dbReference type="Pfam" id="PF07727">
    <property type="entry name" value="RVT_2"/>
    <property type="match status" value="2"/>
</dbReference>
<dbReference type="PANTHER" id="PTHR11439">
    <property type="entry name" value="GAG-POL-RELATED RETROTRANSPOSON"/>
    <property type="match status" value="1"/>
</dbReference>